<feature type="transmembrane region" description="Helical" evidence="2">
    <location>
        <begin position="626"/>
        <end position="646"/>
    </location>
</feature>
<feature type="region of interest" description="Disordered" evidence="1">
    <location>
        <begin position="580"/>
        <end position="621"/>
    </location>
</feature>
<reference evidence="4 5" key="1">
    <citation type="submission" date="2017-10" db="EMBL/GenBank/DDBJ databases">
        <title>Sequencing the genomes of 1000 actinobacteria strains.</title>
        <authorList>
            <person name="Klenk H.-P."/>
        </authorList>
    </citation>
    <scope>NUCLEOTIDE SEQUENCE [LARGE SCALE GENOMIC DNA]</scope>
    <source>
        <strain evidence="4 5">DSM 21574</strain>
    </source>
</reference>
<feature type="region of interest" description="Disordered" evidence="1">
    <location>
        <begin position="739"/>
        <end position="768"/>
    </location>
</feature>
<dbReference type="InterPro" id="IPR002931">
    <property type="entry name" value="Transglutaminase-like"/>
</dbReference>
<dbReference type="InterPro" id="IPR038765">
    <property type="entry name" value="Papain-like_cys_pep_sf"/>
</dbReference>
<dbReference type="SUPFAM" id="SSF54001">
    <property type="entry name" value="Cysteine proteinases"/>
    <property type="match status" value="1"/>
</dbReference>
<keyword evidence="2" id="KW-0812">Transmembrane</keyword>
<feature type="transmembrane region" description="Helical" evidence="2">
    <location>
        <begin position="78"/>
        <end position="96"/>
    </location>
</feature>
<comment type="caution">
    <text evidence="4">The sequence shown here is derived from an EMBL/GenBank/DDBJ whole genome shotgun (WGS) entry which is preliminary data.</text>
</comment>
<dbReference type="Proteomes" id="UP000221394">
    <property type="component" value="Unassembled WGS sequence"/>
</dbReference>
<accession>A0A2A9ECB1</accession>
<organism evidence="4 5">
    <name type="scientific">Flavimobilis soli</name>
    <dbReference type="NCBI Taxonomy" id="442709"/>
    <lineage>
        <taxon>Bacteria</taxon>
        <taxon>Bacillati</taxon>
        <taxon>Actinomycetota</taxon>
        <taxon>Actinomycetes</taxon>
        <taxon>Micrococcales</taxon>
        <taxon>Jonesiaceae</taxon>
        <taxon>Flavimobilis</taxon>
    </lineage>
</organism>
<evidence type="ECO:0000256" key="1">
    <source>
        <dbReference type="SAM" id="MobiDB-lite"/>
    </source>
</evidence>
<protein>
    <submittedName>
        <fullName evidence="4">Transglutaminase superfamily protein</fullName>
    </submittedName>
</protein>
<feature type="transmembrane region" description="Helical" evidence="2">
    <location>
        <begin position="47"/>
        <end position="66"/>
    </location>
</feature>
<keyword evidence="5" id="KW-1185">Reference proteome</keyword>
<dbReference type="EMBL" id="PDJH01000001">
    <property type="protein sequence ID" value="PFG35892.1"/>
    <property type="molecule type" value="Genomic_DNA"/>
</dbReference>
<dbReference type="OrthoDB" id="9804023at2"/>
<feature type="domain" description="Transglutaminase-like" evidence="3">
    <location>
        <begin position="494"/>
        <end position="564"/>
    </location>
</feature>
<dbReference type="PANTHER" id="PTHR42736:SF1">
    <property type="entry name" value="PROTEIN-GLUTAMINE GAMMA-GLUTAMYLTRANSFERASE"/>
    <property type="match status" value="1"/>
</dbReference>
<dbReference type="Gene3D" id="3.10.620.30">
    <property type="match status" value="1"/>
</dbReference>
<dbReference type="SMART" id="SM00460">
    <property type="entry name" value="TGc"/>
    <property type="match status" value="1"/>
</dbReference>
<keyword evidence="2" id="KW-1133">Transmembrane helix</keyword>
<dbReference type="Pfam" id="PF11992">
    <property type="entry name" value="TgpA_N"/>
    <property type="match status" value="1"/>
</dbReference>
<evidence type="ECO:0000256" key="2">
    <source>
        <dbReference type="SAM" id="Phobius"/>
    </source>
</evidence>
<feature type="transmembrane region" description="Helical" evidence="2">
    <location>
        <begin position="146"/>
        <end position="168"/>
    </location>
</feature>
<name>A0A2A9ECB1_9MICO</name>
<gene>
    <name evidence="4" type="ORF">ATL41_0592</name>
</gene>
<dbReference type="AlphaFoldDB" id="A0A2A9ECB1"/>
<feature type="transmembrane region" description="Helical" evidence="2">
    <location>
        <begin position="180"/>
        <end position="208"/>
    </location>
</feature>
<dbReference type="Pfam" id="PF01841">
    <property type="entry name" value="Transglut_core"/>
    <property type="match status" value="1"/>
</dbReference>
<proteinExistence type="predicted"/>
<dbReference type="InterPro" id="IPR052901">
    <property type="entry name" value="Bact_TGase-like"/>
</dbReference>
<sequence>MTRMSAPTPSGIPTPGKVVASGAVVLAMTVACVAGLDGLIQPGAWRWTVGVILAIVTAVIVAARLALRRWAGPDVSTAASLTPSLAGLAAGLWLLAARFGGSAPRATSGDLDPVVTLENFRGLARLARTVEEIAVTTIAPIQPLEAIVALFAAGACLVLVLMDMFVAVRVPALAGLATSLLWLPSLMIVGDVATWSVVAVTALLLVLLAVDRPSVATARTGRATAREAAIPVAGAGLTVTAVVAAGLAVSLVLPSLPWRGAVSAPDLRTGVANLTDDLDLRRSLQEQSTREVLTYTVSEGAPPVGPLRTTSLLDFDGRQWLPSDPDTEPARPGDLLWPSLAEGSSATSFALRMQFEGLASSTVPVPLEPRMITSDREISYDASRDAVDVADRLSSGDSLEMTVMPRNLDPDRLRAGSPLEPSQGFPNRFADPELMVPETSHAPEIARLAYSVVGDVDNQYDAAVALQDYLRTSPEFNYSLSVPAPTSDDAVWDFLQDGTGYCVQFASAMTIMARTLGIPARMSIGYLPGTVGADGVAVVRGRDAHAWPEIYFDDVGWVRFEPTPALQSGALPTYAATATETPTPTATETPTPTSTSQRPTSSTTSGTSTTATATAATSSSSGANGALVASLLVVLVVAAGLTVMLVRRRAVHVHVRDVEDAWSTIVRAARTGGIEIDPAATLRATAAHVVPGGEAVGEVARRVEVARYAPAAPAADREELDGLVRAALDEVQARVSALAAAENRTNPADAGGAPGSTVGDADRGGPRA</sequence>
<dbReference type="InterPro" id="IPR021878">
    <property type="entry name" value="TgpA_N"/>
</dbReference>
<dbReference type="PROSITE" id="PS51257">
    <property type="entry name" value="PROKAR_LIPOPROTEIN"/>
    <property type="match status" value="1"/>
</dbReference>
<feature type="transmembrane region" description="Helical" evidence="2">
    <location>
        <begin position="229"/>
        <end position="253"/>
    </location>
</feature>
<dbReference type="PANTHER" id="PTHR42736">
    <property type="entry name" value="PROTEIN-GLUTAMINE GAMMA-GLUTAMYLTRANSFERASE"/>
    <property type="match status" value="1"/>
</dbReference>
<evidence type="ECO:0000313" key="4">
    <source>
        <dbReference type="EMBL" id="PFG35892.1"/>
    </source>
</evidence>
<keyword evidence="2" id="KW-0472">Membrane</keyword>
<evidence type="ECO:0000259" key="3">
    <source>
        <dbReference type="SMART" id="SM00460"/>
    </source>
</evidence>
<feature type="transmembrane region" description="Helical" evidence="2">
    <location>
        <begin position="20"/>
        <end position="40"/>
    </location>
</feature>
<evidence type="ECO:0000313" key="5">
    <source>
        <dbReference type="Proteomes" id="UP000221394"/>
    </source>
</evidence>